<organism evidence="4 5">
    <name type="scientific">Adineta ricciae</name>
    <name type="common">Rotifer</name>
    <dbReference type="NCBI Taxonomy" id="249248"/>
    <lineage>
        <taxon>Eukaryota</taxon>
        <taxon>Metazoa</taxon>
        <taxon>Spiralia</taxon>
        <taxon>Gnathifera</taxon>
        <taxon>Rotifera</taxon>
        <taxon>Eurotatoria</taxon>
        <taxon>Bdelloidea</taxon>
        <taxon>Adinetida</taxon>
        <taxon>Adinetidae</taxon>
        <taxon>Adineta</taxon>
    </lineage>
</organism>
<dbReference type="Pfam" id="PF23071">
    <property type="entry name" value="DUF7044"/>
    <property type="match status" value="1"/>
</dbReference>
<gene>
    <name evidence="4" type="ORF">XAT740_LOCUS52490</name>
</gene>
<dbReference type="Proteomes" id="UP000663828">
    <property type="component" value="Unassembled WGS sequence"/>
</dbReference>
<feature type="chain" id="PRO_5032535187" evidence="1">
    <location>
        <begin position="18"/>
        <end position="260"/>
    </location>
</feature>
<proteinExistence type="predicted"/>
<evidence type="ECO:0000259" key="2">
    <source>
        <dbReference type="Pfam" id="PF23069"/>
    </source>
</evidence>
<dbReference type="PANTHER" id="PTHR22255:SF9">
    <property type="entry name" value="LP06548P"/>
    <property type="match status" value="1"/>
</dbReference>
<feature type="non-terminal residue" evidence="4">
    <location>
        <position position="1"/>
    </location>
</feature>
<evidence type="ECO:0000313" key="4">
    <source>
        <dbReference type="EMBL" id="CAF1636043.1"/>
    </source>
</evidence>
<dbReference type="AlphaFoldDB" id="A0A816DMD9"/>
<keyword evidence="1" id="KW-0732">Signal</keyword>
<dbReference type="Pfam" id="PF23069">
    <property type="entry name" value="DUF7042"/>
    <property type="match status" value="1"/>
</dbReference>
<comment type="caution">
    <text evidence="4">The sequence shown here is derived from an EMBL/GenBank/DDBJ whole genome shotgun (WGS) entry which is preliminary data.</text>
</comment>
<accession>A0A816DMD9</accession>
<dbReference type="EMBL" id="CAJNOR010008672">
    <property type="protein sequence ID" value="CAF1636043.1"/>
    <property type="molecule type" value="Genomic_DNA"/>
</dbReference>
<evidence type="ECO:0000313" key="5">
    <source>
        <dbReference type="Proteomes" id="UP000663828"/>
    </source>
</evidence>
<feature type="signal peptide" evidence="1">
    <location>
        <begin position="1"/>
        <end position="17"/>
    </location>
</feature>
<feature type="domain" description="DUF7044" evidence="3">
    <location>
        <begin position="21"/>
        <end position="134"/>
    </location>
</feature>
<evidence type="ECO:0000256" key="1">
    <source>
        <dbReference type="SAM" id="SignalP"/>
    </source>
</evidence>
<sequence length="260" mass="30381">MAITPLFIIFFIGTVTSQNRCAIDYPILGEYYSYENGLETHTSFKKNGEITREFRRRQSGLGATANIITILNNQFVGECYMINWRSNPFQHESKHHYELIYRDKEKSCYQCFQIYNRTRNILQIRKSECDEVTSFETNLMNLHDLCLTINEESQFDTLFSKTYSAEECRPTIYGTYHFTYEFREGGIGICDNSISRLVSCPDPGTPFEALNERFWMTYGYCRDLVSSIDAQPLYQCLGYWMNEKGDIFTGIANERVGTER</sequence>
<dbReference type="PANTHER" id="PTHR22255">
    <property type="entry name" value="LP06548P"/>
    <property type="match status" value="1"/>
</dbReference>
<reference evidence="4" key="1">
    <citation type="submission" date="2021-02" db="EMBL/GenBank/DDBJ databases">
        <authorList>
            <person name="Nowell W R."/>
        </authorList>
    </citation>
    <scope>NUCLEOTIDE SEQUENCE</scope>
</reference>
<dbReference type="InterPro" id="IPR055470">
    <property type="entry name" value="DUF7042"/>
</dbReference>
<evidence type="ECO:0000259" key="3">
    <source>
        <dbReference type="Pfam" id="PF23071"/>
    </source>
</evidence>
<dbReference type="InterPro" id="IPR055472">
    <property type="entry name" value="DUF7044"/>
</dbReference>
<keyword evidence="5" id="KW-1185">Reference proteome</keyword>
<protein>
    <submittedName>
        <fullName evidence="4">Uncharacterized protein</fullName>
    </submittedName>
</protein>
<name>A0A816DMD9_ADIRI</name>
<feature type="domain" description="DUF7042" evidence="2">
    <location>
        <begin position="167"/>
        <end position="255"/>
    </location>
</feature>